<keyword evidence="9" id="KW-1015">Disulfide bond</keyword>
<feature type="domain" description="Fibronectin type-III" evidence="18">
    <location>
        <begin position="2140"/>
        <end position="2228"/>
    </location>
</feature>
<keyword evidence="5" id="KW-0677">Repeat</keyword>
<dbReference type="Gene3D" id="2.60.40.10">
    <property type="entry name" value="Immunoglobulins"/>
    <property type="match status" value="17"/>
</dbReference>
<feature type="domain" description="Fibronectin type-III" evidence="18">
    <location>
        <begin position="626"/>
        <end position="717"/>
    </location>
</feature>
<dbReference type="InterPro" id="IPR048287">
    <property type="entry name" value="TSPN-like_N"/>
</dbReference>
<dbReference type="CDD" id="cd00063">
    <property type="entry name" value="FN3"/>
    <property type="match status" value="17"/>
</dbReference>
<dbReference type="Pfam" id="PF00041">
    <property type="entry name" value="fn3"/>
    <property type="match status" value="17"/>
</dbReference>
<dbReference type="Pfam" id="PF01391">
    <property type="entry name" value="Collagen"/>
    <property type="match status" value="1"/>
</dbReference>
<dbReference type="FunFam" id="2.60.40.10:FF:000489">
    <property type="entry name" value="collagen alpha-1(XII) chain isoform X1"/>
    <property type="match status" value="1"/>
</dbReference>
<keyword evidence="8" id="KW-0176">Collagen</keyword>
<dbReference type="FunFam" id="2.60.40.10:FF:000018">
    <property type="entry name" value="collagen alpha-1(XII) chain isoform X1"/>
    <property type="match status" value="3"/>
</dbReference>
<feature type="region of interest" description="Disordered" evidence="16">
    <location>
        <begin position="2658"/>
        <end position="2692"/>
    </location>
</feature>
<dbReference type="InterPro" id="IPR008160">
    <property type="entry name" value="Collagen"/>
</dbReference>
<accession>A0A8D3DW56</accession>
<dbReference type="SMART" id="SM00210">
    <property type="entry name" value="TSPN"/>
    <property type="match status" value="1"/>
</dbReference>
<feature type="domain" description="Fibronectin type-III" evidence="18">
    <location>
        <begin position="1869"/>
        <end position="1959"/>
    </location>
</feature>
<evidence type="ECO:0000256" key="2">
    <source>
        <dbReference type="ARBA" id="ARBA00022525"/>
    </source>
</evidence>
<dbReference type="FunFam" id="2.60.120.200:FF:000008">
    <property type="entry name" value="Collagen type XII alpha 1 chain"/>
    <property type="match status" value="1"/>
</dbReference>
<dbReference type="GeneTree" id="ENSGT00940000154923"/>
<keyword evidence="4" id="KW-0732">Signal</keyword>
<dbReference type="GO" id="GO:0005581">
    <property type="term" value="C:collagen trimer"/>
    <property type="evidence" value="ECO:0007669"/>
    <property type="project" value="UniProtKB-KW"/>
</dbReference>
<dbReference type="InterPro" id="IPR050525">
    <property type="entry name" value="ECM_Assembly_Org"/>
</dbReference>
<evidence type="ECO:0000256" key="4">
    <source>
        <dbReference type="ARBA" id="ARBA00022729"/>
    </source>
</evidence>
<dbReference type="PROSITE" id="PS50853">
    <property type="entry name" value="FN3"/>
    <property type="match status" value="16"/>
</dbReference>
<feature type="region of interest" description="Disordered" evidence="16">
    <location>
        <begin position="2742"/>
        <end position="2782"/>
    </location>
</feature>
<dbReference type="InterPro" id="IPR036465">
    <property type="entry name" value="vWFA_dom_sf"/>
</dbReference>
<dbReference type="SMART" id="SM00060">
    <property type="entry name" value="FN3"/>
    <property type="match status" value="17"/>
</dbReference>
<dbReference type="SUPFAM" id="SSF49265">
    <property type="entry name" value="Fibronectin type III"/>
    <property type="match status" value="12"/>
</dbReference>
<protein>
    <recommendedName>
        <fullName evidence="15">Collagen alpha-1(XII) chain</fullName>
    </recommendedName>
</protein>
<feature type="domain" description="Fibronectin type-III" evidence="18">
    <location>
        <begin position="328"/>
        <end position="417"/>
    </location>
</feature>
<evidence type="ECO:0000256" key="8">
    <source>
        <dbReference type="ARBA" id="ARBA00023119"/>
    </source>
</evidence>
<dbReference type="InterPro" id="IPR002035">
    <property type="entry name" value="VWF_A"/>
</dbReference>
<comment type="subcellular location">
    <subcellularLocation>
        <location evidence="1">Secreted</location>
        <location evidence="1">Extracellular space</location>
        <location evidence="1">Extracellular matrix</location>
    </subcellularLocation>
</comment>
<keyword evidence="11" id="KW-0379">Hydroxylation</keyword>
<dbReference type="FunFam" id="2.60.40.10:FF:000234">
    <property type="entry name" value="Collagen, type XII, alpha 1"/>
    <property type="match status" value="2"/>
</dbReference>
<dbReference type="Gene3D" id="2.60.120.200">
    <property type="match status" value="1"/>
</dbReference>
<feature type="region of interest" description="Disordered" evidence="16">
    <location>
        <begin position="2226"/>
        <end position="2248"/>
    </location>
</feature>
<evidence type="ECO:0000256" key="10">
    <source>
        <dbReference type="ARBA" id="ARBA00023180"/>
    </source>
</evidence>
<evidence type="ECO:0000256" key="1">
    <source>
        <dbReference type="ARBA" id="ARBA00004498"/>
    </source>
</evidence>
<dbReference type="Ensembl" id="ENSSMAT00000066022.1">
    <property type="protein sequence ID" value="ENSSMAP00000063765.1"/>
    <property type="gene ID" value="ENSSMAG00000008109.2"/>
</dbReference>
<dbReference type="InterPro" id="IPR013320">
    <property type="entry name" value="ConA-like_dom_sf"/>
</dbReference>
<feature type="domain" description="Fibronectin type-III" evidence="18">
    <location>
        <begin position="902"/>
        <end position="992"/>
    </location>
</feature>
<evidence type="ECO:0000259" key="18">
    <source>
        <dbReference type="PROSITE" id="PS50853"/>
    </source>
</evidence>
<evidence type="ECO:0000256" key="14">
    <source>
        <dbReference type="ARBA" id="ARBA00064391"/>
    </source>
</evidence>
<evidence type="ECO:0000259" key="17">
    <source>
        <dbReference type="PROSITE" id="PS50234"/>
    </source>
</evidence>
<dbReference type="SMART" id="SM00327">
    <property type="entry name" value="VWA"/>
    <property type="match status" value="4"/>
</dbReference>
<dbReference type="Proteomes" id="UP000694558">
    <property type="component" value="Chromosome 17"/>
</dbReference>
<feature type="domain" description="Fibronectin type-III" evidence="18">
    <location>
        <begin position="1727"/>
        <end position="1816"/>
    </location>
</feature>
<dbReference type="FunFam" id="2.60.40.10:FF:000121">
    <property type="entry name" value="Collagen type XII alpha 1 chain"/>
    <property type="match status" value="6"/>
</dbReference>
<keyword evidence="6" id="KW-0130">Cell adhesion</keyword>
<feature type="domain" description="Fibronectin type-III" evidence="18">
    <location>
        <begin position="1373"/>
        <end position="1461"/>
    </location>
</feature>
<feature type="compositionally biased region" description="Low complexity" evidence="16">
    <location>
        <begin position="2889"/>
        <end position="2917"/>
    </location>
</feature>
<keyword evidence="2" id="KW-0964">Secreted</keyword>
<evidence type="ECO:0000256" key="11">
    <source>
        <dbReference type="ARBA" id="ARBA00023278"/>
    </source>
</evidence>
<dbReference type="GO" id="GO:0009888">
    <property type="term" value="P:tissue development"/>
    <property type="evidence" value="ECO:0007669"/>
    <property type="project" value="UniProtKB-ARBA"/>
</dbReference>
<feature type="domain" description="Fibronectin type-III" evidence="18">
    <location>
        <begin position="1554"/>
        <end position="1650"/>
    </location>
</feature>
<comment type="function">
    <text evidence="13">Type XII collagen interacts with type I collagen-containing fibrils, the COL1 domain could be associated with the surface of the fibrils, and the COL2 and NC3 domains may be localized in the perifibrillar matrix.</text>
</comment>
<dbReference type="GO" id="GO:0005614">
    <property type="term" value="C:interstitial matrix"/>
    <property type="evidence" value="ECO:0007669"/>
    <property type="project" value="UniProtKB-ARBA"/>
</dbReference>
<feature type="domain" description="Fibronectin type-III" evidence="18">
    <location>
        <begin position="1960"/>
        <end position="2050"/>
    </location>
</feature>
<keyword evidence="10" id="KW-0325">Glycoprotein</keyword>
<organism evidence="19 20">
    <name type="scientific">Scophthalmus maximus</name>
    <name type="common">Turbot</name>
    <name type="synonym">Psetta maxima</name>
    <dbReference type="NCBI Taxonomy" id="52904"/>
    <lineage>
        <taxon>Eukaryota</taxon>
        <taxon>Metazoa</taxon>
        <taxon>Chordata</taxon>
        <taxon>Craniata</taxon>
        <taxon>Vertebrata</taxon>
        <taxon>Euteleostomi</taxon>
        <taxon>Actinopterygii</taxon>
        <taxon>Neopterygii</taxon>
        <taxon>Teleostei</taxon>
        <taxon>Neoteleostei</taxon>
        <taxon>Acanthomorphata</taxon>
        <taxon>Carangaria</taxon>
        <taxon>Pleuronectiformes</taxon>
        <taxon>Pleuronectoidei</taxon>
        <taxon>Scophthalmidae</taxon>
        <taxon>Scophthalmus</taxon>
    </lineage>
</organism>
<dbReference type="Pfam" id="PF00092">
    <property type="entry name" value="VWA"/>
    <property type="match status" value="4"/>
</dbReference>
<dbReference type="PRINTS" id="PR00453">
    <property type="entry name" value="VWFADOMAIN"/>
</dbReference>
<feature type="domain" description="Fibronectin type-III" evidence="18">
    <location>
        <begin position="2051"/>
        <end position="2139"/>
    </location>
</feature>
<evidence type="ECO:0000256" key="13">
    <source>
        <dbReference type="ARBA" id="ARBA00053577"/>
    </source>
</evidence>
<evidence type="ECO:0000256" key="5">
    <source>
        <dbReference type="ARBA" id="ARBA00022737"/>
    </source>
</evidence>
<gene>
    <name evidence="19" type="primary">COL12A1</name>
</gene>
<evidence type="ECO:0000256" key="6">
    <source>
        <dbReference type="ARBA" id="ARBA00022889"/>
    </source>
</evidence>
<feature type="domain" description="Fibronectin type-III" evidence="18">
    <location>
        <begin position="1462"/>
        <end position="1553"/>
    </location>
</feature>
<dbReference type="InterPro" id="IPR036116">
    <property type="entry name" value="FN3_sf"/>
</dbReference>
<dbReference type="InterPro" id="IPR013783">
    <property type="entry name" value="Ig-like_fold"/>
</dbReference>
<feature type="domain" description="Fibronectin type-III" evidence="18">
    <location>
        <begin position="1083"/>
        <end position="1173"/>
    </location>
</feature>
<dbReference type="SUPFAM" id="SSF49899">
    <property type="entry name" value="Concanavalin A-like lectins/glucanases"/>
    <property type="match status" value="1"/>
</dbReference>
<evidence type="ECO:0000256" key="12">
    <source>
        <dbReference type="ARBA" id="ARBA00049648"/>
    </source>
</evidence>
<reference evidence="19" key="1">
    <citation type="submission" date="2023-05" db="EMBL/GenBank/DDBJ databases">
        <title>High-quality long-read genome of Scophthalmus maximus.</title>
        <authorList>
            <person name="Lien S."/>
            <person name="Martinez P."/>
        </authorList>
    </citation>
    <scope>NUCLEOTIDE SEQUENCE [LARGE SCALE GENOMIC DNA]</scope>
</reference>
<comment type="similarity">
    <text evidence="12">Belongs to the fibril-associated collagens with interrupted helices (FACIT) family.</text>
</comment>
<dbReference type="FunFam" id="3.40.50.410:FF:000001">
    <property type="entry name" value="Collagen, type XII, alpha 1"/>
    <property type="match status" value="3"/>
</dbReference>
<feature type="domain" description="Fibronectin type-III" evidence="18">
    <location>
        <begin position="811"/>
        <end position="900"/>
    </location>
</feature>
<evidence type="ECO:0000256" key="3">
    <source>
        <dbReference type="ARBA" id="ARBA00022530"/>
    </source>
</evidence>
<name>A0A8D3DW56_SCOMX</name>
<evidence type="ECO:0000313" key="20">
    <source>
        <dbReference type="Proteomes" id="UP000694558"/>
    </source>
</evidence>
<feature type="domain" description="VWFA" evidence="17">
    <location>
        <begin position="132"/>
        <end position="304"/>
    </location>
</feature>
<dbReference type="Gene3D" id="3.40.50.410">
    <property type="entry name" value="von Willebrand factor, type A domain"/>
    <property type="match status" value="4"/>
</dbReference>
<dbReference type="FunFam" id="2.60.40.10:FF:000554">
    <property type="entry name" value="collagen alpha-1(XII) chain isoform X1"/>
    <property type="match status" value="1"/>
</dbReference>
<feature type="domain" description="Fibronectin type-III" evidence="18">
    <location>
        <begin position="20"/>
        <end position="107"/>
    </location>
</feature>
<keyword evidence="7" id="KW-0654">Proteoglycan</keyword>
<evidence type="ECO:0000256" key="15">
    <source>
        <dbReference type="ARBA" id="ARBA00067989"/>
    </source>
</evidence>
<evidence type="ECO:0000256" key="9">
    <source>
        <dbReference type="ARBA" id="ARBA00023157"/>
    </source>
</evidence>
<evidence type="ECO:0000313" key="19">
    <source>
        <dbReference type="Ensembl" id="ENSSMAP00000063765.1"/>
    </source>
</evidence>
<feature type="compositionally biased region" description="Low complexity" evidence="16">
    <location>
        <begin position="2667"/>
        <end position="2681"/>
    </location>
</feature>
<proteinExistence type="inferred from homology"/>
<dbReference type="PANTHER" id="PTHR24020">
    <property type="entry name" value="COLLAGEN ALPHA"/>
    <property type="match status" value="1"/>
</dbReference>
<dbReference type="FunFam" id="2.60.40.10:FF:000480">
    <property type="entry name" value="Collagen, type XII, alpha 1"/>
    <property type="match status" value="1"/>
</dbReference>
<comment type="subunit">
    <text evidence="14">Trimer of identical chains each containing 190 kDa of non-triple-helical sequences.</text>
</comment>
<feature type="domain" description="Fibronectin type-III" evidence="18">
    <location>
        <begin position="719"/>
        <end position="810"/>
    </location>
</feature>
<dbReference type="PANTHER" id="PTHR24020:SF84">
    <property type="entry name" value="VWFA DOMAIN-CONTAINING PROTEIN"/>
    <property type="match status" value="1"/>
</dbReference>
<keyword evidence="3" id="KW-0272">Extracellular matrix</keyword>
<dbReference type="PROSITE" id="PS50234">
    <property type="entry name" value="VWFA"/>
    <property type="match status" value="4"/>
</dbReference>
<feature type="domain" description="Fibronectin type-III" evidence="18">
    <location>
        <begin position="994"/>
        <end position="1082"/>
    </location>
</feature>
<dbReference type="CDD" id="cd01482">
    <property type="entry name" value="vWA_collagen_alphaI-XII-like"/>
    <property type="match status" value="3"/>
</dbReference>
<reference evidence="19" key="2">
    <citation type="submission" date="2025-08" db="UniProtKB">
        <authorList>
            <consortium name="Ensembl"/>
        </authorList>
    </citation>
    <scope>IDENTIFICATION</scope>
</reference>
<dbReference type="GO" id="GO:0007155">
    <property type="term" value="P:cell adhesion"/>
    <property type="evidence" value="ECO:0007669"/>
    <property type="project" value="UniProtKB-KW"/>
</dbReference>
<evidence type="ECO:0000256" key="7">
    <source>
        <dbReference type="ARBA" id="ARBA00022974"/>
    </source>
</evidence>
<evidence type="ECO:0000256" key="16">
    <source>
        <dbReference type="SAM" id="MobiDB-lite"/>
    </source>
</evidence>
<feature type="domain" description="VWFA" evidence="17">
    <location>
        <begin position="1190"/>
        <end position="1356"/>
    </location>
</feature>
<feature type="region of interest" description="Disordered" evidence="16">
    <location>
        <begin position="1071"/>
        <end position="1094"/>
    </location>
</feature>
<sequence>MKSVLCFCNAEISSIIEMEPPSDLKFKIINENTVEMSWTRPSSQIEGFRIQVVSDTDEPTRDFTLDAYTSTTSITDLTPDLDYSVSINSVYGSEESIPIFGQLTSKYKKTHGEIGFPIYKKIYSFPSCAIADLVFLVDGSWSVGRENFKHIRSFIGALAGAFDIGEDKTRVAVVQYSTDTRTEFPLTRYTRRGDLLQAISSLPYKGGNTMTGDAIDYMLRNIFTEAAGSRKAFPKVAMIITDGKSQDPVEEHAKRLRNIGVEIFVLGIKGADEDELREMASTPHNKHVYNVPNFDMIQEVQKKIIAEVCSGVDEQLNYLVSGEEMVEPASNLQVTEIASKSMRVMWDASLGDVTGYKLTLTPMLPGMKRQELYMGPTQTSINVRDLSAETEYEINLYALKGLTPSEPILAMEKTQPVKVSTECSLGVDVQADVVLLVDGSYSIGLQNFAKVRAFLEVLVTSFDIGPNKVQISLVQYSRDPHTEFALNTHHDINAVVKAVRTFPYRGGSTNTGKAMSYVREKIFTTARGARDNVPRVMVLITDGKSSDSFKDAATKLRNTDVEIFAVGVKDAVRSELEAIANPPADNHVFEVEDFDAFQRISKELTQSICLRIEQELLNIKKRSLLPPRDLVFSEITSRSFRTTWTAPAVSVLSYLVRFRKAEDVTGDYISLAVPGDTTTAILPHLYPVTAYEVNVFAQYDKGDSFPLTGEETTLEEQGTVRNLQVTEETTNSFRVSWISAPGPVIRYRLSYVPLSGAGETLEAQTIGTETTIVLQELFPITTYRVSVAAEYSTGVGDEMQVDGTTKEVRGSPRDLRVFDETISTMKLEWQPAPGNVLQYRIAFKPAEGGERKEISVKGNTPQAVLKNLQPATEYELFVSARYSSGLGDPLLGTGTTLEELGSPRDLVTKDVTDTSFAVSWAAAPGNVRQYRIRWKSLFTEDSGEMTIPGDTTATVLDGLTPETRYQVSVFAAYGHGEGQPLVGEETTNVSAAGRVIAVSEETEKSMKVTWQAAPGNVLNYRVTYKPQVGGRQLAAKVPGGNTTTVLRRLTPLTTYDITVLPVYRFGEGKARQGEGTTLTPYKGPRNLQTSEPSKTSFRVTWDHAPGDVKGYKVTFHPIEDDIDLGELLVGPYDNTVVLEELRAGTKYTVSVFGMFDGGESMPLAGEEKTTLSDEPELPPYDQCRIDPNADIVLLVDGSWSIGRLNFKTIRAFIARMVGVFDISPDRVQIGLAQYSGDPKTEWHLDAHKTRDSLLEAVANLPYKGGNTLTGLALNYILQNNFKENVGMRPNARRIGVLITDGKSQDDVIVNSQNLREEGIELMPDENELRSIATDPDDIHMYNVADFSFLLDIVDSLTNNLCNSVKGPGVALEAPTNLVTSEVTHQSFRATWTAPEHAVDRYRVEYMTVSGQPLQVFVDGTETTVVLQKLNPLTQYLVNVYSVVGEEGSEPLKGTETTLPLSAVRKMDIYDEQITTMRVRWEEAAGATGYMLLYSAINATEATVEQEIRVGGDTTDVQLVKLLPDTAYTLSLFALHGESASEPLTKQGVTLPQPPAGELRVREVTHSTMRLIWDAAPGLVRKYLITYRPADGDAKEVIDGSLTTRVLDNLMSQTEYALAVTPIYDEHVVPAPKNLRFSEVTQTSFRATWEHGAPDVALYRIGWTKKGETNFQYVRGKQLSQMFNLEPDQPYDVSVTAIYPDESESEDLMGTERTCKIRIPAALLPNAPATDLVVFNETTTSLNTRWNPAPGRVQNYKITYVPTSGGRSQTTQVGGKKTTVLLPKLTPDTEYAITVVAVYARGVSKELNGVGKTSKLSFTKVLDLDVMLLWYVCQCSILSLSYLYLTIEPLGGVRSLRLTDPTTSTLNRTPVRNIQVFNPTTNTLNVRWEAATGPVQQYRVVYAPLTGARPSESVLVPGTTTTALLQQLLPNTDYNVGVVALYSDGEGPTISDSGTTLPRSGPRNMRVYDPTTTTLSVSWEHADGPVMQYRITYAQTTGDPIEEFTTVPGNRDSVVLQNLDPDTPYNIRVTSIYADGPGGELEGDGRTVGMLGPRNLRVSDEWYTRFRVAWDAAPSRVTGYKLLYQPEGSDESTEVFVGDVTSHQLQNLKPGTTYDLKVLAQYSTGLSGPLIGQGTTLYLNVTDLTTYNVGYDSFCIRWAPHRAATSYRLKVNPFDSKGAQEITVRGSESSHCFNGLTPDTLYNATVYTQTPNMEGPGVSVKERTLVKPTEVPTEPPTPPAPPSTSSARPACRSAKTSALFGCNHFLFVFVFLEQVSFVQYSDDAKTEFKLNTYHDKGVVLSALQTVRYRGGNTKTGVALKHVYEKVFTSDSGMRRNVPKVLVVVTDGRSQDDVKKSAEKLQHSGYSVFVVGVADVDISELRQIGSKPSERHVFVVDDYDAFAKIQDNLITFICETATSTCPLIYINGFTTPGFRMLEAFNITDRTFAGMNGVSMETGSFNSYIAYRLHKDSFVNQPTKEIHPEGLPPSYTIILLFRLLPDTASEPFDIWQIADKNNNPEVGVTINPASKTITFYNRDTRGEIQRALFNEEQVKQVFHGSFHKLHITISPEKVKLNVDCQEVAEKPIKEANNITLEGHEVLGKLVKSGGGKRQSATLQMFDIICSLSWISRDRCCDLPAKRDEAKCPSLPHSCTCTQDSIGPQGPPGPSGAMGPRGESGLPGAMGPPGPQGPNGLSIPGEPVKPRVKACYVTQPLMGSRSYMMQRLTVRSLKINTALSFPFFQGNPGNPGVPGITGKPGKQGDTGNPGTVGLKGEKGERGDFASQSMMRSIARQVCEQLVNSQMSRIDMMLNQIPSGYRSNSPGPPGPAGPPGNQGSRGEPGQQGRTGFPGTPGVPGNQGERGLQGEKGERGSPGTGIRGQRGANGPQGPPGESRTGPPGTSGSPGPRGPTGRQGTPGVRGPPGPPGYCDSSQCVGIPYNGQGYTGTPSTLISELAQHNPISPYI</sequence>
<dbReference type="SUPFAM" id="SSF53300">
    <property type="entry name" value="vWA-like"/>
    <property type="match status" value="4"/>
</dbReference>
<feature type="domain" description="VWFA" evidence="17">
    <location>
        <begin position="432"/>
        <end position="608"/>
    </location>
</feature>
<feature type="domain" description="VWFA" evidence="17">
    <location>
        <begin position="2273"/>
        <end position="2407"/>
    </location>
</feature>
<feature type="region of interest" description="Disordered" evidence="16">
    <location>
        <begin position="2812"/>
        <end position="2927"/>
    </location>
</feature>
<feature type="compositionally biased region" description="Pro residues" evidence="16">
    <location>
        <begin position="2232"/>
        <end position="2241"/>
    </location>
</feature>
<dbReference type="InterPro" id="IPR003961">
    <property type="entry name" value="FN3_dom"/>
</dbReference>